<protein>
    <recommendedName>
        <fullName evidence="11">GH18 domain-containing protein</fullName>
    </recommendedName>
</protein>
<comment type="subcellular location">
    <subcellularLocation>
        <location evidence="1">Secreted</location>
    </subcellularLocation>
</comment>
<sequence length="2093" mass="226439">MTLLPQSKVNTQNNTIVNLCIATNKRQHKQHPTRSLPQQLSSNHNTQSNMKSLMPLLVMQGASCALLDEAASTGDAAIHRDSNGTNRKRRWIDSSTSHVAFSSFRLDDTDVDNAAITNLRGSSPLSRALNDEPNMNNGEDATLSSSLLSSSSSSSAQDYLAAHPFFPSHSTQTCLDSRSTPPPEWMTLQGGYAETHLFATMDECCAKWGFEQCVDGAVVGAGRTMDDAAAVSARPLHDKNAQELPKEEEDPVVAQMDATLDGTLDDSNENPMSESAALSSFSSSVDTFPTYSCGTSFATASQCTQLCLSGSPCPDGQSCFSDIPCPSSLVAAAMGSVGDEILDLVDGGRNNDLITRNVCGSTYDEAEATCKHGYTESFTACNDGATCPEGQICYTSILCPMPPTVSPMPTRAPFPDYSMEDHPFSVVGYYAAWQWYDRQKVAVPQNIPWNRITRVAYAFFMLDESGDIWGTVVLFCKDSLSKWFVCLSVTHDSNHVPNNIIIINNNNNNNNDDDDGNNKSLDSWADPRILYGDIVVTPPVGEVCSPLNSTATGCFCHWSEKNVKECAFHDTSTGLIHLAHANGVEVYPSIGGWTLSDPFPAMAAGPSARDHFAQKCVELIQEYQFDGIDIDWEYPGYADHSGTPDDTQNFVLLLRAIREALDDLGSRTDKYYGLTAALPCGPSNIANADVVAVSEILDELNLMTYDFHGAWDASTGVNAPLFDQAKGDPEKGWSVHGCVENWVGSTSGNPKGEEMRKKVNIGLPFYGRSYLDAKELYAPHGGVDEINWNEDDGSPQYFNLMARMNEMTSVRDDVTKTQYAYFNNGGGFVSYDDERAICDKADYVISNRLGGAIIWEMSGDMMDDLYSPLLEALNRKLVKQDLDCEETFGGRQEALSGGFTSESNLSPVANIAVLTPEAKEVLTEDPIIRKDKSEIVGIPSVERPVPDQAPAPQPHSTPSINESPYTIDKSTLGTISVAAASCTGGCPSGSTCVGNQAGGQLIKDEECAPCNSGQTWWPCDIQGLCWCWLDGTDRIAPAPESGVEIQVSDPHYTVCDDILTREIFDIIAPEHKEPYSYTGLCDAILSYNAHHSEKAFGMGDLFERAAELAAFLGNTLHESDEFRAGREPCDSGSFDWSTFTCPQSLISGEAEFNEYCQPSSVPPEACNCGNGKSQTGELEGYVPAKDLFFGRGAIQLSWNYNYIGASIALTGSPDTFCKNPDLVATEGKYAWGAGLFFWMEHSKEGTTCHTESLKNMDFGGTLNNINGGLECPAHGGWHEEAVKSRLNRYCRASKALGLPNLMTLSRCAGLEEKMAACLSDGTCTDCQDFVGSTPGDHPTSFVLPAPVLSATASNASAEEHAEPQTEAPLCNNGLMALPGHPECCVSNIAFIGDGACDPDAPYNTEACGWDGGDCCRQTCNQDSPFGCKTKEGGDLEEYGPFGFFCLDPSQGDDVIDSTRCIDVERERIGDGKCNPLYNTAECNFDGGDCCEETCDDNFAFYPCGSGVQSYVCMDPRFKVDTTTPSSRPTPATIQASKVPTNLSTQRPTQKTRKPTLSPSSGPISGPLSTILHDPVQNTIESFSSDSFASSAQSIESNSPPCPSDYKECKGTGIFVERDPENNCRFRPCEHSMLSDNTSPSANINQSKMPCPSDFKECKNSGIFVSRNPLNGCKFNTCPEKKDELEHKDAPLDAASYFAETTAFQDVPQSPNIQCPSDFKECSGTGIFVSRDSSNNCRFKPCPSSKDERPSDLDHTDEHSFSSMIESAMHGINSSAAGVDILGTMTPTPVPSKSVEVSLCPQDLRECLGGNFVGRDPANGCRYFPCAHPHADDDEQNGGNSKHTIAKSVSEALGGLHHKDSALDEVEIMRSDLLNSVSKTNPDAVDSYSATMASLTRSSSSHNKSVQHSEIMLKPTDDASIYGGHKTRSFGFEEDLKVDADSGKIHSLIRFDLYSKIPLTANNIQHATLRLWATDSTSTSGGSVESAEHSDWSESTVTWSAAPRGSHDFSDTLGKITAGSWCSLNVTPLLKDAVNNGNKSITFRLSTLDHDRGGYASKEFMNGEYSPALVVDVLESVTLGLPQEKMNNHRKGNA</sequence>
<dbReference type="NCBIfam" id="NF033679">
    <property type="entry name" value="DNRLRE_dom"/>
    <property type="match status" value="1"/>
</dbReference>
<feature type="compositionally biased region" description="Low complexity" evidence="10">
    <location>
        <begin position="1554"/>
        <end position="1569"/>
    </location>
</feature>
<dbReference type="GO" id="GO:0005576">
    <property type="term" value="C:extracellular region"/>
    <property type="evidence" value="ECO:0007669"/>
    <property type="project" value="UniProtKB-SubCell"/>
</dbReference>
<evidence type="ECO:0000256" key="10">
    <source>
        <dbReference type="SAM" id="MobiDB-lite"/>
    </source>
</evidence>
<dbReference type="InterPro" id="IPR050314">
    <property type="entry name" value="Glycosyl_Hydrlase_18"/>
</dbReference>
<dbReference type="InterPro" id="IPR000726">
    <property type="entry name" value="Glyco_hydro_19_cat"/>
</dbReference>
<keyword evidence="7" id="KW-0325">Glycoprotein</keyword>
<organism evidence="12 13">
    <name type="scientific">Cyclotella cryptica</name>
    <dbReference type="NCBI Taxonomy" id="29204"/>
    <lineage>
        <taxon>Eukaryota</taxon>
        <taxon>Sar</taxon>
        <taxon>Stramenopiles</taxon>
        <taxon>Ochrophyta</taxon>
        <taxon>Bacillariophyta</taxon>
        <taxon>Coscinodiscophyceae</taxon>
        <taxon>Thalassiosirophycidae</taxon>
        <taxon>Stephanodiscales</taxon>
        <taxon>Stephanodiscaceae</taxon>
        <taxon>Cyclotella</taxon>
    </lineage>
</organism>
<reference evidence="12 13" key="1">
    <citation type="journal article" date="2020" name="G3 (Bethesda)">
        <title>Improved Reference Genome for Cyclotella cryptica CCMP332, a Model for Cell Wall Morphogenesis, Salinity Adaptation, and Lipid Production in Diatoms (Bacillariophyta).</title>
        <authorList>
            <person name="Roberts W.R."/>
            <person name="Downey K.M."/>
            <person name="Ruck E.C."/>
            <person name="Traller J.C."/>
            <person name="Alverson A.J."/>
        </authorList>
    </citation>
    <scope>NUCLEOTIDE SEQUENCE [LARGE SCALE GENOMIC DNA]</scope>
    <source>
        <strain evidence="12 13">CCMP332</strain>
    </source>
</reference>
<dbReference type="Proteomes" id="UP001516023">
    <property type="component" value="Unassembled WGS sequence"/>
</dbReference>
<feature type="region of interest" description="Disordered" evidence="10">
    <location>
        <begin position="1521"/>
        <end position="1569"/>
    </location>
</feature>
<dbReference type="Gene3D" id="3.20.20.80">
    <property type="entry name" value="Glycosidases"/>
    <property type="match status" value="1"/>
</dbReference>
<dbReference type="InterPro" id="IPR011583">
    <property type="entry name" value="Chitinase_II/V-like_cat"/>
</dbReference>
<keyword evidence="5 9" id="KW-0378">Hydrolase</keyword>
<evidence type="ECO:0000259" key="11">
    <source>
        <dbReference type="PROSITE" id="PS51910"/>
    </source>
</evidence>
<dbReference type="Gene3D" id="1.10.530.10">
    <property type="match status" value="1"/>
</dbReference>
<evidence type="ECO:0000256" key="8">
    <source>
        <dbReference type="ARBA" id="ARBA00023295"/>
    </source>
</evidence>
<evidence type="ECO:0000256" key="7">
    <source>
        <dbReference type="ARBA" id="ARBA00023180"/>
    </source>
</evidence>
<feature type="region of interest" description="Disordered" evidence="10">
    <location>
        <begin position="941"/>
        <end position="964"/>
    </location>
</feature>
<dbReference type="GO" id="GO:0016798">
    <property type="term" value="F:hydrolase activity, acting on glycosyl bonds"/>
    <property type="evidence" value="ECO:0007669"/>
    <property type="project" value="UniProtKB-KW"/>
</dbReference>
<proteinExistence type="predicted"/>
<dbReference type="Pfam" id="PF00704">
    <property type="entry name" value="Glyco_hydro_18"/>
    <property type="match status" value="1"/>
</dbReference>
<feature type="domain" description="GH18" evidence="11">
    <location>
        <begin position="424"/>
        <end position="880"/>
    </location>
</feature>
<dbReference type="Gene3D" id="3.10.50.10">
    <property type="match status" value="1"/>
</dbReference>
<evidence type="ECO:0000256" key="4">
    <source>
        <dbReference type="ARBA" id="ARBA00022737"/>
    </source>
</evidence>
<keyword evidence="13" id="KW-1185">Reference proteome</keyword>
<feature type="region of interest" description="Disordered" evidence="10">
    <location>
        <begin position="25"/>
        <end position="47"/>
    </location>
</feature>
<dbReference type="CDD" id="cd00325">
    <property type="entry name" value="chitinase_GH19"/>
    <property type="match status" value="1"/>
</dbReference>
<evidence type="ECO:0000256" key="6">
    <source>
        <dbReference type="ARBA" id="ARBA00023157"/>
    </source>
</evidence>
<dbReference type="InterPro" id="IPR017853">
    <property type="entry name" value="GH"/>
</dbReference>
<dbReference type="InterPro" id="IPR001579">
    <property type="entry name" value="Glyco_hydro_18_chit_AS"/>
</dbReference>
<dbReference type="CDD" id="cd06548">
    <property type="entry name" value="GH18_chitinase"/>
    <property type="match status" value="1"/>
</dbReference>
<evidence type="ECO:0000256" key="2">
    <source>
        <dbReference type="ARBA" id="ARBA00022525"/>
    </source>
</evidence>
<dbReference type="InterPro" id="IPR000800">
    <property type="entry name" value="Notch_dom"/>
</dbReference>
<dbReference type="InterPro" id="IPR023346">
    <property type="entry name" value="Lysozyme-like_dom_sf"/>
</dbReference>
<dbReference type="Gene3D" id="4.10.470.20">
    <property type="match status" value="1"/>
</dbReference>
<feature type="compositionally biased region" description="Polar residues" evidence="10">
    <location>
        <begin position="1533"/>
        <end position="1548"/>
    </location>
</feature>
<keyword evidence="3" id="KW-0732">Signal</keyword>
<dbReference type="SMART" id="SM00636">
    <property type="entry name" value="Glyco_18"/>
    <property type="match status" value="1"/>
</dbReference>
<dbReference type="PROSITE" id="PS01095">
    <property type="entry name" value="GH18_1"/>
    <property type="match status" value="1"/>
</dbReference>
<dbReference type="InterPro" id="IPR001223">
    <property type="entry name" value="Glyco_hydro18_cat"/>
</dbReference>
<feature type="compositionally biased region" description="Low complexity" evidence="10">
    <location>
        <begin position="1521"/>
        <end position="1532"/>
    </location>
</feature>
<dbReference type="PANTHER" id="PTHR11177:SF317">
    <property type="entry name" value="CHITINASE 12-RELATED"/>
    <property type="match status" value="1"/>
</dbReference>
<dbReference type="SUPFAM" id="SSF53955">
    <property type="entry name" value="Lysozyme-like"/>
    <property type="match status" value="1"/>
</dbReference>
<dbReference type="SMART" id="SM00004">
    <property type="entry name" value="NL"/>
    <property type="match status" value="2"/>
</dbReference>
<keyword evidence="4" id="KW-0677">Repeat</keyword>
<evidence type="ECO:0000256" key="3">
    <source>
        <dbReference type="ARBA" id="ARBA00022729"/>
    </source>
</evidence>
<keyword evidence="2" id="KW-0964">Secreted</keyword>
<evidence type="ECO:0000313" key="12">
    <source>
        <dbReference type="EMBL" id="KAL3785610.1"/>
    </source>
</evidence>
<keyword evidence="8 9" id="KW-0326">Glycosidase</keyword>
<dbReference type="Pfam" id="PF00182">
    <property type="entry name" value="Glyco_hydro_19"/>
    <property type="match status" value="1"/>
</dbReference>
<dbReference type="InterPro" id="IPR029070">
    <property type="entry name" value="Chitinase_insertion_sf"/>
</dbReference>
<name>A0ABD3PGI6_9STRA</name>
<dbReference type="InterPro" id="IPR055372">
    <property type="entry name" value="CBM96"/>
</dbReference>
<keyword evidence="6" id="KW-1015">Disulfide bond</keyword>
<evidence type="ECO:0000256" key="1">
    <source>
        <dbReference type="ARBA" id="ARBA00004613"/>
    </source>
</evidence>
<evidence type="ECO:0000256" key="9">
    <source>
        <dbReference type="RuleBase" id="RU000489"/>
    </source>
</evidence>
<dbReference type="PANTHER" id="PTHR11177">
    <property type="entry name" value="CHITINASE"/>
    <property type="match status" value="1"/>
</dbReference>
<dbReference type="Gene3D" id="3.30.20.10">
    <property type="entry name" value="Endochitinase, domain 2"/>
    <property type="match status" value="1"/>
</dbReference>
<dbReference type="PROSITE" id="PS51910">
    <property type="entry name" value="GH18_2"/>
    <property type="match status" value="1"/>
</dbReference>
<dbReference type="EMBL" id="JABMIG020000213">
    <property type="protein sequence ID" value="KAL3785610.1"/>
    <property type="molecule type" value="Genomic_DNA"/>
</dbReference>
<feature type="compositionally biased region" description="Polar residues" evidence="10">
    <location>
        <begin position="33"/>
        <end position="47"/>
    </location>
</feature>
<dbReference type="SUPFAM" id="SSF51445">
    <property type="entry name" value="(Trans)glycosidases"/>
    <property type="match status" value="1"/>
</dbReference>
<evidence type="ECO:0000313" key="13">
    <source>
        <dbReference type="Proteomes" id="UP001516023"/>
    </source>
</evidence>
<dbReference type="Pfam" id="PF24517">
    <property type="entry name" value="CBM96"/>
    <property type="match status" value="1"/>
</dbReference>
<evidence type="ECO:0000256" key="5">
    <source>
        <dbReference type="ARBA" id="ARBA00022801"/>
    </source>
</evidence>
<gene>
    <name evidence="12" type="ORF">HJC23_004758</name>
</gene>
<dbReference type="SUPFAM" id="SSF54556">
    <property type="entry name" value="Chitinase insertion domain"/>
    <property type="match status" value="1"/>
</dbReference>
<comment type="caution">
    <text evidence="12">The sequence shown here is derived from an EMBL/GenBank/DDBJ whole genome shotgun (WGS) entry which is preliminary data.</text>
</comment>
<feature type="region of interest" description="Disordered" evidence="10">
    <location>
        <begin position="123"/>
        <end position="149"/>
    </location>
</feature>
<accession>A0ABD3PGI6</accession>